<dbReference type="Pfam" id="PF13640">
    <property type="entry name" value="2OG-FeII_Oxy_3"/>
    <property type="match status" value="1"/>
</dbReference>
<dbReference type="OrthoDB" id="9783171at2"/>
<dbReference type="AlphaFoldDB" id="A0A562KZ60"/>
<sequence>MVATAVLPLSAESQCLDSKSFLPLDKMRRQADAWAEQYRDNQPFPHIGIDTFFDDEVIRRVAAEFPGEFESSWNRTFLDAGAYEEQKLGLDRFEDFPPYIQQFVSSLNSRLFLDFLERLTGIEGLIPDPYLVGGGLHMIPRGGRLAIHADFNKHKKLRLDRRLNLLVYLNHDWKQEWGGALELWDKDVKAKQKAYFPIANRIVVFSTTDTAYHGHPDPLTSPKGKYRRSIALYYYTNGRPEDEMSEDHTTIFKMRPGEVRKRTTLEVIKPFIPPIVWQIPRMFRR</sequence>
<dbReference type="EMBL" id="VLKL01000014">
    <property type="protein sequence ID" value="TWI00691.1"/>
    <property type="molecule type" value="Genomic_DNA"/>
</dbReference>
<dbReference type="PANTHER" id="PTHR12117:SF0">
    <property type="entry name" value="PROLYL 3-HYDROXYLASE OGFOD1"/>
    <property type="match status" value="1"/>
</dbReference>
<keyword evidence="3" id="KW-1185">Reference proteome</keyword>
<dbReference type="Proteomes" id="UP000317176">
    <property type="component" value="Unassembled WGS sequence"/>
</dbReference>
<name>A0A562KZ60_9BRAD</name>
<gene>
    <name evidence="2" type="ORF">IQ17_04694</name>
</gene>
<feature type="domain" description="Prolyl 4-hydroxylase alpha subunit Fe(2+) 2OG dioxygenase" evidence="1">
    <location>
        <begin position="137"/>
        <end position="235"/>
    </location>
</feature>
<evidence type="ECO:0000259" key="1">
    <source>
        <dbReference type="Pfam" id="PF13640"/>
    </source>
</evidence>
<dbReference type="Gene3D" id="2.60.120.620">
    <property type="entry name" value="q2cbj1_9rhob like domain"/>
    <property type="match status" value="1"/>
</dbReference>
<comment type="caution">
    <text evidence="2">The sequence shown here is derived from an EMBL/GenBank/DDBJ whole genome shotgun (WGS) entry which is preliminary data.</text>
</comment>
<dbReference type="RefSeq" id="WP_145638735.1">
    <property type="nucleotide sequence ID" value="NZ_CP088014.1"/>
</dbReference>
<dbReference type="PANTHER" id="PTHR12117">
    <property type="entry name" value="HISTONE ACETYLTRANSFERASE COMPLEX"/>
    <property type="match status" value="1"/>
</dbReference>
<protein>
    <submittedName>
        <fullName evidence="2">Rps23 Pro-64 3,4-dihydroxylase Tpa1-like proline 4-hydroxylase</fullName>
    </submittedName>
</protein>
<dbReference type="InterPro" id="IPR044862">
    <property type="entry name" value="Pro_4_hyd_alph_FE2OG_OXY"/>
</dbReference>
<evidence type="ECO:0000313" key="2">
    <source>
        <dbReference type="EMBL" id="TWI00691.1"/>
    </source>
</evidence>
<dbReference type="InterPro" id="IPR051842">
    <property type="entry name" value="uS12_prolyl_hydroxylase"/>
</dbReference>
<reference evidence="2 3" key="1">
    <citation type="journal article" date="2015" name="Stand. Genomic Sci.">
        <title>Genomic Encyclopedia of Bacterial and Archaeal Type Strains, Phase III: the genomes of soil and plant-associated and newly described type strains.</title>
        <authorList>
            <person name="Whitman W.B."/>
            <person name="Woyke T."/>
            <person name="Klenk H.P."/>
            <person name="Zhou Y."/>
            <person name="Lilburn T.G."/>
            <person name="Beck B.J."/>
            <person name="De Vos P."/>
            <person name="Vandamme P."/>
            <person name="Eisen J.A."/>
            <person name="Garrity G."/>
            <person name="Hugenholtz P."/>
            <person name="Kyrpides N.C."/>
        </authorList>
    </citation>
    <scope>NUCLEOTIDE SEQUENCE [LARGE SCALE GENOMIC DNA]</scope>
    <source>
        <strain evidence="2 3">CGMCC 1.10947</strain>
    </source>
</reference>
<evidence type="ECO:0000313" key="3">
    <source>
        <dbReference type="Proteomes" id="UP000317176"/>
    </source>
</evidence>
<accession>A0A562KZ60</accession>
<organism evidence="2 3">
    <name type="scientific">Bradyrhizobium daqingense</name>
    <dbReference type="NCBI Taxonomy" id="993502"/>
    <lineage>
        <taxon>Bacteria</taxon>
        <taxon>Pseudomonadati</taxon>
        <taxon>Pseudomonadota</taxon>
        <taxon>Alphaproteobacteria</taxon>
        <taxon>Hyphomicrobiales</taxon>
        <taxon>Nitrobacteraceae</taxon>
        <taxon>Bradyrhizobium</taxon>
    </lineage>
</organism>
<proteinExistence type="predicted"/>